<feature type="transmembrane region" description="Helical" evidence="4">
    <location>
        <begin position="61"/>
        <end position="80"/>
    </location>
</feature>
<protein>
    <submittedName>
        <fullName evidence="5">Uncharacterized protein</fullName>
    </submittedName>
</protein>
<dbReference type="AlphaFoldDB" id="A0A438J329"/>
<evidence type="ECO:0000256" key="2">
    <source>
        <dbReference type="ARBA" id="ARBA00023157"/>
    </source>
</evidence>
<keyword evidence="4" id="KW-1133">Transmembrane helix</keyword>
<name>A0A438J329_VITVI</name>
<sequence>MAAFRTAVAAASKLFDGHAVDFILYVSLSAFEYYVVRTDVASELHPLSVSPTLYKMLPPRVYLHSLFISFVCTIPMEIFTAHNASIPLLLSLLIFISSFVLPGHALSPAGTIERSTKQQVLASLPPSHETTQLSGSSQLFLTSPSGRYEAFLLRRETSFGAGGFGNDFCYIQVQEGGRSVWESECASVSNINTCTLLFSDAGLEIFDGSRSAWDSDADGDHLQMLDLLDAGDMQIRDEEGELAWKASDNPVVNQNCGSIGAPGLAPETPPFATPIEEKTPFGQDQQQQPQLGDSQQGLTQPLSAVNQPFSTLNQPLGVNINQQGLVDNTPYDSGAQEERKLTTIIVIALVSLISLMAALGLLI</sequence>
<evidence type="ECO:0000313" key="6">
    <source>
        <dbReference type="Proteomes" id="UP000288805"/>
    </source>
</evidence>
<evidence type="ECO:0000256" key="4">
    <source>
        <dbReference type="SAM" id="Phobius"/>
    </source>
</evidence>
<proteinExistence type="predicted"/>
<evidence type="ECO:0000256" key="1">
    <source>
        <dbReference type="ARBA" id="ARBA00022729"/>
    </source>
</evidence>
<dbReference type="InterPro" id="IPR036426">
    <property type="entry name" value="Bulb-type_lectin_dom_sf"/>
</dbReference>
<keyword evidence="4" id="KW-0472">Membrane</keyword>
<feature type="region of interest" description="Disordered" evidence="3">
    <location>
        <begin position="258"/>
        <end position="298"/>
    </location>
</feature>
<organism evidence="5 6">
    <name type="scientific">Vitis vinifera</name>
    <name type="common">Grape</name>
    <dbReference type="NCBI Taxonomy" id="29760"/>
    <lineage>
        <taxon>Eukaryota</taxon>
        <taxon>Viridiplantae</taxon>
        <taxon>Streptophyta</taxon>
        <taxon>Embryophyta</taxon>
        <taxon>Tracheophyta</taxon>
        <taxon>Spermatophyta</taxon>
        <taxon>Magnoliopsida</taxon>
        <taxon>eudicotyledons</taxon>
        <taxon>Gunneridae</taxon>
        <taxon>Pentapetalae</taxon>
        <taxon>rosids</taxon>
        <taxon>Vitales</taxon>
        <taxon>Vitaceae</taxon>
        <taxon>Viteae</taxon>
        <taxon>Vitis</taxon>
    </lineage>
</organism>
<keyword evidence="2" id="KW-1015">Disulfide bond</keyword>
<accession>A0A438J329</accession>
<feature type="transmembrane region" description="Helical" evidence="4">
    <location>
        <begin position="86"/>
        <end position="107"/>
    </location>
</feature>
<keyword evidence="1" id="KW-0732">Signal</keyword>
<dbReference type="SUPFAM" id="SSF51110">
    <property type="entry name" value="alpha-D-mannose-specific plant lectins"/>
    <property type="match status" value="1"/>
</dbReference>
<comment type="caution">
    <text evidence="5">The sequence shown here is derived from an EMBL/GenBank/DDBJ whole genome shotgun (WGS) entry which is preliminary data.</text>
</comment>
<reference evidence="5 6" key="1">
    <citation type="journal article" date="2018" name="PLoS Genet.">
        <title>Population sequencing reveals clonal diversity and ancestral inbreeding in the grapevine cultivar Chardonnay.</title>
        <authorList>
            <person name="Roach M.J."/>
            <person name="Johnson D.L."/>
            <person name="Bohlmann J."/>
            <person name="van Vuuren H.J."/>
            <person name="Jones S.J."/>
            <person name="Pretorius I.S."/>
            <person name="Schmidt S.A."/>
            <person name="Borneman A.R."/>
        </authorList>
    </citation>
    <scope>NUCLEOTIDE SEQUENCE [LARGE SCALE GENOMIC DNA]</scope>
    <source>
        <strain evidence="6">cv. Chardonnay</strain>
        <tissue evidence="5">Leaf</tissue>
    </source>
</reference>
<dbReference type="Proteomes" id="UP000288805">
    <property type="component" value="Unassembled WGS sequence"/>
</dbReference>
<dbReference type="PANTHER" id="PTHR36481:SF2">
    <property type="entry name" value="EXPRESSED PROTEIN"/>
    <property type="match status" value="1"/>
</dbReference>
<feature type="compositionally biased region" description="Low complexity" evidence="3">
    <location>
        <begin position="282"/>
        <end position="298"/>
    </location>
</feature>
<keyword evidence="4" id="KW-0812">Transmembrane</keyword>
<evidence type="ECO:0000256" key="3">
    <source>
        <dbReference type="SAM" id="MobiDB-lite"/>
    </source>
</evidence>
<dbReference type="EMBL" id="QGNW01000066">
    <property type="protein sequence ID" value="RVX03342.1"/>
    <property type="molecule type" value="Genomic_DNA"/>
</dbReference>
<dbReference type="SMR" id="A0A438J329"/>
<dbReference type="PANTHER" id="PTHR36481">
    <property type="entry name" value="EXPRESSED PROTEIN"/>
    <property type="match status" value="1"/>
</dbReference>
<feature type="transmembrane region" description="Helical" evidence="4">
    <location>
        <begin position="341"/>
        <end position="362"/>
    </location>
</feature>
<dbReference type="KEGG" id="vvi:100250598"/>
<gene>
    <name evidence="5" type="ORF">CK203_019899</name>
</gene>
<evidence type="ECO:0000313" key="5">
    <source>
        <dbReference type="EMBL" id="RVX03342.1"/>
    </source>
</evidence>
<dbReference type="OrthoDB" id="687840at2759"/>